<evidence type="ECO:0000313" key="3">
    <source>
        <dbReference type="EMBL" id="CAG6646161.1"/>
    </source>
</evidence>
<feature type="chain" id="PRO_5034670351" description="Secreted protein" evidence="2">
    <location>
        <begin position="31"/>
        <end position="129"/>
    </location>
</feature>
<accession>A0A8D8R8P8</accession>
<evidence type="ECO:0000256" key="1">
    <source>
        <dbReference type="SAM" id="MobiDB-lite"/>
    </source>
</evidence>
<feature type="signal peptide" evidence="2">
    <location>
        <begin position="1"/>
        <end position="30"/>
    </location>
</feature>
<dbReference type="EMBL" id="HBUF01140466">
    <property type="protein sequence ID" value="CAG6646161.1"/>
    <property type="molecule type" value="Transcribed_RNA"/>
</dbReference>
<name>A0A8D8R8P8_9HEMI</name>
<evidence type="ECO:0000256" key="2">
    <source>
        <dbReference type="SAM" id="SignalP"/>
    </source>
</evidence>
<feature type="region of interest" description="Disordered" evidence="1">
    <location>
        <begin position="97"/>
        <end position="129"/>
    </location>
</feature>
<sequence>MTSMRIILYQSPMCLLCLARILLMVPQTQAPVRPLLQMTVKMTLTIMTMRLISLKPYHRRTRNGDTIVRLLLEMTHPPPRDPPRLLLLPPPCPTSVSLNPAPGPSPWTSVSRITSPQGRCWANSRRDRT</sequence>
<dbReference type="AlphaFoldDB" id="A0A8D8R8P8"/>
<proteinExistence type="predicted"/>
<protein>
    <recommendedName>
        <fullName evidence="4">Secreted protein</fullName>
    </recommendedName>
</protein>
<feature type="compositionally biased region" description="Polar residues" evidence="1">
    <location>
        <begin position="106"/>
        <end position="117"/>
    </location>
</feature>
<keyword evidence="2" id="KW-0732">Signal</keyword>
<organism evidence="3">
    <name type="scientific">Cacopsylla melanoneura</name>
    <dbReference type="NCBI Taxonomy" id="428564"/>
    <lineage>
        <taxon>Eukaryota</taxon>
        <taxon>Metazoa</taxon>
        <taxon>Ecdysozoa</taxon>
        <taxon>Arthropoda</taxon>
        <taxon>Hexapoda</taxon>
        <taxon>Insecta</taxon>
        <taxon>Pterygota</taxon>
        <taxon>Neoptera</taxon>
        <taxon>Paraneoptera</taxon>
        <taxon>Hemiptera</taxon>
        <taxon>Sternorrhyncha</taxon>
        <taxon>Psylloidea</taxon>
        <taxon>Psyllidae</taxon>
        <taxon>Psyllinae</taxon>
        <taxon>Cacopsylla</taxon>
    </lineage>
</organism>
<evidence type="ECO:0008006" key="4">
    <source>
        <dbReference type="Google" id="ProtNLM"/>
    </source>
</evidence>
<reference evidence="3" key="1">
    <citation type="submission" date="2021-05" db="EMBL/GenBank/DDBJ databases">
        <authorList>
            <person name="Alioto T."/>
            <person name="Alioto T."/>
            <person name="Gomez Garrido J."/>
        </authorList>
    </citation>
    <scope>NUCLEOTIDE SEQUENCE</scope>
</reference>